<proteinExistence type="predicted"/>
<dbReference type="Proteomes" id="UP000677054">
    <property type="component" value="Unassembled WGS sequence"/>
</dbReference>
<dbReference type="AlphaFoldDB" id="A0A7R8XC39"/>
<evidence type="ECO:0000256" key="1">
    <source>
        <dbReference type="SAM" id="MobiDB-lite"/>
    </source>
</evidence>
<evidence type="ECO:0000313" key="2">
    <source>
        <dbReference type="EMBL" id="CAD7244535.1"/>
    </source>
</evidence>
<name>A0A7R8XC39_9CRUS</name>
<feature type="compositionally biased region" description="Basic and acidic residues" evidence="1">
    <location>
        <begin position="82"/>
        <end position="100"/>
    </location>
</feature>
<reference evidence="2" key="1">
    <citation type="submission" date="2020-11" db="EMBL/GenBank/DDBJ databases">
        <authorList>
            <person name="Tran Van P."/>
        </authorList>
    </citation>
    <scope>NUCLEOTIDE SEQUENCE</scope>
</reference>
<evidence type="ECO:0000313" key="3">
    <source>
        <dbReference type="Proteomes" id="UP000677054"/>
    </source>
</evidence>
<keyword evidence="3" id="KW-1185">Reference proteome</keyword>
<organism evidence="2">
    <name type="scientific">Darwinula stevensoni</name>
    <dbReference type="NCBI Taxonomy" id="69355"/>
    <lineage>
        <taxon>Eukaryota</taxon>
        <taxon>Metazoa</taxon>
        <taxon>Ecdysozoa</taxon>
        <taxon>Arthropoda</taxon>
        <taxon>Crustacea</taxon>
        <taxon>Oligostraca</taxon>
        <taxon>Ostracoda</taxon>
        <taxon>Podocopa</taxon>
        <taxon>Podocopida</taxon>
        <taxon>Darwinulocopina</taxon>
        <taxon>Darwinuloidea</taxon>
        <taxon>Darwinulidae</taxon>
        <taxon>Darwinula</taxon>
    </lineage>
</organism>
<accession>A0A7R8XC39</accession>
<feature type="compositionally biased region" description="Polar residues" evidence="1">
    <location>
        <begin position="165"/>
        <end position="183"/>
    </location>
</feature>
<dbReference type="EMBL" id="LR900172">
    <property type="protein sequence ID" value="CAD7244535.1"/>
    <property type="molecule type" value="Genomic_DNA"/>
</dbReference>
<feature type="region of interest" description="Disordered" evidence="1">
    <location>
        <begin position="82"/>
        <end position="103"/>
    </location>
</feature>
<gene>
    <name evidence="2" type="ORF">DSTB1V02_LOCUS4429</name>
</gene>
<sequence>MGPAAREGKGSQTKKLDVRKDDRLDVRKDDRLDVRKDDRLDVRKEDPSVPKGRKEGGNLDPMLRKRSEDDLFATANLDCKKRNREEMKRGGRTERLDDVHPGSSRFIDGFSILETAGGESTEPTQMTFRGAYVGPTSSSDVRTRRPDVGTSRWPHVQVTVEPTLGQRSSGNSEANNQADSQAVSEAPDDDPDRESPIPPLTRASSASRICGTTSLTGYTVPAGTRLIMSFTSNAFINAQGFTCTVTCAATEYNRLHEELEERTEQTGRAPEGDWMTCPLLRRQGHLEEGGGVSSGDRDVWGQ</sequence>
<protein>
    <submittedName>
        <fullName evidence="2">Uncharacterized protein</fullName>
    </submittedName>
</protein>
<dbReference type="EMBL" id="CAJPEV010000655">
    <property type="protein sequence ID" value="CAG0887305.1"/>
    <property type="molecule type" value="Genomic_DNA"/>
</dbReference>
<feature type="region of interest" description="Disordered" evidence="1">
    <location>
        <begin position="1"/>
        <end position="69"/>
    </location>
</feature>
<feature type="region of interest" description="Disordered" evidence="1">
    <location>
        <begin position="117"/>
        <end position="208"/>
    </location>
</feature>